<gene>
    <name evidence="1" type="ORF">SDC9_92899</name>
</gene>
<dbReference type="AlphaFoldDB" id="A0A645A1S5"/>
<dbReference type="EMBL" id="VSSQ01011182">
    <property type="protein sequence ID" value="MPM46201.1"/>
    <property type="molecule type" value="Genomic_DNA"/>
</dbReference>
<comment type="caution">
    <text evidence="1">The sequence shown here is derived from an EMBL/GenBank/DDBJ whole genome shotgun (WGS) entry which is preliminary data.</text>
</comment>
<reference evidence="1" key="1">
    <citation type="submission" date="2019-08" db="EMBL/GenBank/DDBJ databases">
        <authorList>
            <person name="Kucharzyk K."/>
            <person name="Murdoch R.W."/>
            <person name="Higgins S."/>
            <person name="Loffler F."/>
        </authorList>
    </citation>
    <scope>NUCLEOTIDE SEQUENCE</scope>
</reference>
<proteinExistence type="predicted"/>
<name>A0A645A1S5_9ZZZZ</name>
<sequence length="105" mass="10999">MRGTEAPLAGNDFVLAGVVAPGELAHQNRLHDALGLDALGQLVQGTFVHAGARLVLAGHHHIECQGARQIGLRPARSGLLCFTDLGAQQGFQTTSQALGFLSHHC</sequence>
<organism evidence="1">
    <name type="scientific">bioreactor metagenome</name>
    <dbReference type="NCBI Taxonomy" id="1076179"/>
    <lineage>
        <taxon>unclassified sequences</taxon>
        <taxon>metagenomes</taxon>
        <taxon>ecological metagenomes</taxon>
    </lineage>
</organism>
<accession>A0A645A1S5</accession>
<evidence type="ECO:0000313" key="1">
    <source>
        <dbReference type="EMBL" id="MPM46201.1"/>
    </source>
</evidence>
<protein>
    <submittedName>
        <fullName evidence="1">Uncharacterized protein</fullName>
    </submittedName>
</protein>